<reference evidence="4 5" key="1">
    <citation type="submission" date="2021-04" db="EMBL/GenBank/DDBJ databases">
        <authorList>
            <person name="Bliznina A."/>
        </authorList>
    </citation>
    <scope>NUCLEOTIDE SEQUENCE [LARGE SCALE GENOMIC DNA]</scope>
</reference>
<feature type="coiled-coil region" evidence="1">
    <location>
        <begin position="607"/>
        <end position="648"/>
    </location>
</feature>
<dbReference type="EMBL" id="OU015568">
    <property type="protein sequence ID" value="CAG5090007.1"/>
    <property type="molecule type" value="Genomic_DNA"/>
</dbReference>
<dbReference type="PANTHER" id="PTHR46585:SF1">
    <property type="entry name" value="CHROMO DOMAIN-CONTAINING PROTEIN"/>
    <property type="match status" value="1"/>
</dbReference>
<gene>
    <name evidence="4" type="ORF">OKIOD_LOCUS3989</name>
</gene>
<dbReference type="PROSITE" id="PS50994">
    <property type="entry name" value="INTEGRASE"/>
    <property type="match status" value="1"/>
</dbReference>
<protein>
    <submittedName>
        <fullName evidence="4">Oidioi.mRNA.OKI2018_I69.PAR.g12431.t1.cds</fullName>
    </submittedName>
</protein>
<dbReference type="InterPro" id="IPR012337">
    <property type="entry name" value="RNaseH-like_sf"/>
</dbReference>
<evidence type="ECO:0000313" key="5">
    <source>
        <dbReference type="Proteomes" id="UP001158576"/>
    </source>
</evidence>
<feature type="compositionally biased region" description="Basic residues" evidence="2">
    <location>
        <begin position="911"/>
        <end position="938"/>
    </location>
</feature>
<feature type="compositionally biased region" description="Low complexity" evidence="2">
    <location>
        <begin position="939"/>
        <end position="953"/>
    </location>
</feature>
<feature type="coiled-coil region" evidence="1">
    <location>
        <begin position="96"/>
        <end position="234"/>
    </location>
</feature>
<keyword evidence="1" id="KW-0175">Coiled coil</keyword>
<feature type="region of interest" description="Disordered" evidence="2">
    <location>
        <begin position="1"/>
        <end position="36"/>
    </location>
</feature>
<dbReference type="InterPro" id="IPR036397">
    <property type="entry name" value="RNaseH_sf"/>
</dbReference>
<evidence type="ECO:0000259" key="3">
    <source>
        <dbReference type="PROSITE" id="PS50994"/>
    </source>
</evidence>
<evidence type="ECO:0000313" key="4">
    <source>
        <dbReference type="EMBL" id="CAG5090007.1"/>
    </source>
</evidence>
<feature type="region of interest" description="Disordered" evidence="2">
    <location>
        <begin position="899"/>
        <end position="955"/>
    </location>
</feature>
<dbReference type="InterPro" id="IPR001584">
    <property type="entry name" value="Integrase_cat-core"/>
</dbReference>
<dbReference type="Proteomes" id="UP001158576">
    <property type="component" value="Chromosome PAR"/>
</dbReference>
<dbReference type="PANTHER" id="PTHR46585">
    <property type="entry name" value="INTEGRASE CORE DOMAIN CONTAINING PROTEIN"/>
    <property type="match status" value="1"/>
</dbReference>
<feature type="domain" description="Integrase catalytic" evidence="3">
    <location>
        <begin position="959"/>
        <end position="1052"/>
    </location>
</feature>
<feature type="compositionally biased region" description="Basic and acidic residues" evidence="2">
    <location>
        <begin position="10"/>
        <end position="20"/>
    </location>
</feature>
<evidence type="ECO:0000256" key="1">
    <source>
        <dbReference type="SAM" id="Coils"/>
    </source>
</evidence>
<sequence>MSFAKSKRTTYFDDVTKNKENLPGPERYNPQNDQRVKGGFQYRDQSMMDISSISGAYQTDKSILGPPQSTPSKEPFKIAKRGTRKSTVSKSLEMSMSQEMAKYKELESDHFQLKQRYQKISDLKDELEEDYTRVKEEAQKVPRLQKQLEALQDSLEISKTKGEEVKILEDQLRQLKEKEDETFKQITEKESQLVTLRGQIVALEGRITESETTLKNKSDELQKANLANFNLEHRIAELEPLKENVALLKEDNAVYAAEINGLKQTLEEAHKTLKIKESENASLKQNIGSQVSETDSLVKKLEQMRFERDECKALEKDLREVQGTTEAKVRELIASVAEREDQIKVLEQEIRTHQTALTSASEKSAASEESKAAQIQELSNELAGLKENLSEKSAELEEKLSENQKISEALENLKAALLLEEEKLKKAEESHEKQLKANSEARDLEIAESEAKISELQSAAQAKDLQISQFEESIKATAAENVHLLEKIEQSDSAMKAFEEKLNSAESAQSDLSSEIARLKAELEEAKAKNVCSSQEFTALKEEVSTLRAASKDHEAKFVKIVNEKREIAKEAEILREHGAKYKIKRDNLRAIYDEQLQKTEQLELFKKDHEGTLAALQQKLKAAETEKQNFRAQLTAAERKLADATDRGSSGAGKTYIAKQVLLNRHLFQKKTKRVLYFYPCFLEEKPVQWDDLGIPVSYRVGIPSQDDIDEMMPHTTIVLDDLYEEAIQSQAIDHLFRVTSGKRSLNVMIMTQNNYAAGKFGRNIRLNCNATFLCRNCLDGTINKRVCNTAGLQKAFKRASEDIKNKSYPYMFLDQSPRGHASSYRLYTDIFSKYPVVYSVTGMKACIVPFNDFKQNFNIIERENTFEATAKKDDEKYSSCKTIETSRVKAKTRCDSFTDDSSESEVERKRTRKRRKRSVPEKKSKKKTKKSKRRRPSTSSESETSSASSSSDFLEWPNSLITDEGLEFYNVNVKKILDRYGMHHYSIKTKLKASMAERVNQTIKKRVELFMKSNKTKNWIDVLPEIVKGYNSTPHRAIGMAPSQVSHENRAQVFAHLFPDFDLKVKPRLKIGNVVRVKIEKGIFEKGYTQNWTDKIYVIIDIRQRAGVVWYKIADEEGNRQPGIKYYFELNFVADDLESFRDNDQGAESS</sequence>
<dbReference type="Gene3D" id="3.30.420.10">
    <property type="entry name" value="Ribonuclease H-like superfamily/Ribonuclease H"/>
    <property type="match status" value="1"/>
</dbReference>
<feature type="coiled-coil region" evidence="1">
    <location>
        <begin position="259"/>
        <end position="543"/>
    </location>
</feature>
<name>A0ABN7S4X1_OIKDI</name>
<keyword evidence="5" id="KW-1185">Reference proteome</keyword>
<dbReference type="SUPFAM" id="SSF53098">
    <property type="entry name" value="Ribonuclease H-like"/>
    <property type="match status" value="1"/>
</dbReference>
<organism evidence="4 5">
    <name type="scientific">Oikopleura dioica</name>
    <name type="common">Tunicate</name>
    <dbReference type="NCBI Taxonomy" id="34765"/>
    <lineage>
        <taxon>Eukaryota</taxon>
        <taxon>Metazoa</taxon>
        <taxon>Chordata</taxon>
        <taxon>Tunicata</taxon>
        <taxon>Appendicularia</taxon>
        <taxon>Copelata</taxon>
        <taxon>Oikopleuridae</taxon>
        <taxon>Oikopleura</taxon>
    </lineage>
</organism>
<proteinExistence type="predicted"/>
<evidence type="ECO:0000256" key="2">
    <source>
        <dbReference type="SAM" id="MobiDB-lite"/>
    </source>
</evidence>
<accession>A0ABN7S4X1</accession>